<dbReference type="AlphaFoldDB" id="A0A7C6A9M2"/>
<dbReference type="NCBIfam" id="NF005325">
    <property type="entry name" value="PRK06853.1-5"/>
    <property type="match status" value="1"/>
</dbReference>
<evidence type="ECO:0000313" key="3">
    <source>
        <dbReference type="EMBL" id="HHS52253.1"/>
    </source>
</evidence>
<name>A0A7C6A9M2_UNCW3</name>
<comment type="caution">
    <text evidence="3">The sequence shown here is derived from an EMBL/GenBank/DDBJ whole genome shotgun (WGS) entry which is preliminary data.</text>
</comment>
<dbReference type="InterPro" id="IPR019752">
    <property type="entry name" value="Pyrv/ketoisovalerate_OxRed_cat"/>
</dbReference>
<feature type="domain" description="Pyruvate/ketoisovalerate oxidoreductase catalytic" evidence="2">
    <location>
        <begin position="14"/>
        <end position="190"/>
    </location>
</feature>
<evidence type="ECO:0000259" key="2">
    <source>
        <dbReference type="Pfam" id="PF01558"/>
    </source>
</evidence>
<dbReference type="EMBL" id="DTLI01000135">
    <property type="protein sequence ID" value="HHS52253.1"/>
    <property type="molecule type" value="Genomic_DNA"/>
</dbReference>
<accession>A0A7C6A9M2</accession>
<reference evidence="3" key="1">
    <citation type="journal article" date="2020" name="mSystems">
        <title>Genome- and Community-Level Interaction Insights into Carbon Utilization and Element Cycling Functions of Hydrothermarchaeota in Hydrothermal Sediment.</title>
        <authorList>
            <person name="Zhou Z."/>
            <person name="Liu Y."/>
            <person name="Xu W."/>
            <person name="Pan J."/>
            <person name="Luo Z.H."/>
            <person name="Li M."/>
        </authorList>
    </citation>
    <scope>NUCLEOTIDE SEQUENCE [LARGE SCALE GENOMIC DNA]</scope>
    <source>
        <strain evidence="3">SpSt-876</strain>
    </source>
</reference>
<dbReference type="SUPFAM" id="SSF53323">
    <property type="entry name" value="Pyruvate-ferredoxin oxidoreductase, PFOR, domain III"/>
    <property type="match status" value="1"/>
</dbReference>
<proteinExistence type="predicted"/>
<dbReference type="PANTHER" id="PTHR43854:SF1">
    <property type="entry name" value="INDOLEPYRUVATE OXIDOREDUCTASE SUBUNIT IORB"/>
    <property type="match status" value="1"/>
</dbReference>
<keyword evidence="1" id="KW-0560">Oxidoreductase</keyword>
<dbReference type="InterPro" id="IPR002869">
    <property type="entry name" value="Pyrv_flavodox_OxRed_cen"/>
</dbReference>
<dbReference type="NCBIfam" id="NF005322">
    <property type="entry name" value="PRK06853.1-2"/>
    <property type="match status" value="1"/>
</dbReference>
<sequence>MNKKNTNILVCGVGGQGVLLFSDLLAEIAMKEGLDVKKSEVHGMAQRGGSVTSHIRFGEKVYSPLITEGTANFIVSLEKLEALRYLHFLAPNGVLLTDNLIIEPLPVIIGIEEMPKDIDERIKHRVKKYYLIDAFAKAKELGNTRVSNMIMLGALSNFLDFTPNTYHRAIRENVKERFVDINIKAFELGVSLLR</sequence>
<dbReference type="PANTHER" id="PTHR43854">
    <property type="entry name" value="INDOLEPYRUVATE OXIDOREDUCTASE SUBUNIT IORB"/>
    <property type="match status" value="1"/>
</dbReference>
<dbReference type="Pfam" id="PF01558">
    <property type="entry name" value="POR"/>
    <property type="match status" value="1"/>
</dbReference>
<dbReference type="GO" id="GO:0016903">
    <property type="term" value="F:oxidoreductase activity, acting on the aldehyde or oxo group of donors"/>
    <property type="evidence" value="ECO:0007669"/>
    <property type="project" value="InterPro"/>
</dbReference>
<gene>
    <name evidence="3" type="ORF">ENW73_05240</name>
</gene>
<dbReference type="InterPro" id="IPR052198">
    <property type="entry name" value="IorB_Oxidoreductase"/>
</dbReference>
<organism evidence="3">
    <name type="scientific">candidate division WOR-3 bacterium</name>
    <dbReference type="NCBI Taxonomy" id="2052148"/>
    <lineage>
        <taxon>Bacteria</taxon>
        <taxon>Bacteria division WOR-3</taxon>
    </lineage>
</organism>
<keyword evidence="3" id="KW-0670">Pyruvate</keyword>
<dbReference type="Gene3D" id="3.40.920.10">
    <property type="entry name" value="Pyruvate-ferredoxin oxidoreductase, PFOR, domain III"/>
    <property type="match status" value="1"/>
</dbReference>
<evidence type="ECO:0000256" key="1">
    <source>
        <dbReference type="ARBA" id="ARBA00023002"/>
    </source>
</evidence>
<protein>
    <submittedName>
        <fullName evidence="3">Indolepyruvate oxidoreductase subunit beta</fullName>
    </submittedName>
</protein>